<accession>A0AAW2GWI1</accession>
<protein>
    <recommendedName>
        <fullName evidence="1">non-specific serine/threonine protein kinase</fullName>
        <ecNumber evidence="1">2.7.11.1</ecNumber>
    </recommendedName>
</protein>
<keyword evidence="2" id="KW-0723">Serine/threonine-protein kinase</keyword>
<gene>
    <name evidence="10" type="ORF">PUN28_002892</name>
</gene>
<dbReference type="EMBL" id="JADYXP020000002">
    <property type="protein sequence ID" value="KAL0131662.1"/>
    <property type="molecule type" value="Genomic_DNA"/>
</dbReference>
<dbReference type="PANTHER" id="PTHR24419">
    <property type="entry name" value="INTERLEUKIN-1 RECEPTOR-ASSOCIATED KINASE"/>
    <property type="match status" value="1"/>
</dbReference>
<evidence type="ECO:0000256" key="7">
    <source>
        <dbReference type="ARBA" id="ARBA00047899"/>
    </source>
</evidence>
<reference evidence="10 11" key="1">
    <citation type="submission" date="2023-03" db="EMBL/GenBank/DDBJ databases">
        <title>High recombination rates correlate with genetic variation in Cardiocondyla obscurior ants.</title>
        <authorList>
            <person name="Errbii M."/>
        </authorList>
    </citation>
    <scope>NUCLEOTIDE SEQUENCE [LARGE SCALE GENOMIC DNA]</scope>
    <source>
        <strain evidence="10">Alpha-2009</strain>
        <tissue evidence="10">Whole body</tissue>
    </source>
</reference>
<dbReference type="SMART" id="SM01331">
    <property type="entry name" value="DUF3635"/>
    <property type="match status" value="1"/>
</dbReference>
<evidence type="ECO:0000256" key="8">
    <source>
        <dbReference type="ARBA" id="ARBA00048679"/>
    </source>
</evidence>
<dbReference type="GO" id="GO:0005524">
    <property type="term" value="F:ATP binding"/>
    <property type="evidence" value="ECO:0007669"/>
    <property type="project" value="UniProtKB-KW"/>
</dbReference>
<evidence type="ECO:0000256" key="6">
    <source>
        <dbReference type="ARBA" id="ARBA00022840"/>
    </source>
</evidence>
<sequence>MLYEGCCIYNDLALDPVLFTAHGDYQFEIYRLMRDKIENNWQKFEPYTNILWLHYILDKMITMIRYKKTNLKVHKKNIIKLKNFKDSILNYSSAYDFINNSDNITYL</sequence>
<comment type="catalytic activity">
    <reaction evidence="8">
        <text>L-seryl-[protein] + ATP = O-phospho-L-seryl-[protein] + ADP + H(+)</text>
        <dbReference type="Rhea" id="RHEA:17989"/>
        <dbReference type="Rhea" id="RHEA-COMP:9863"/>
        <dbReference type="Rhea" id="RHEA-COMP:11604"/>
        <dbReference type="ChEBI" id="CHEBI:15378"/>
        <dbReference type="ChEBI" id="CHEBI:29999"/>
        <dbReference type="ChEBI" id="CHEBI:30616"/>
        <dbReference type="ChEBI" id="CHEBI:83421"/>
        <dbReference type="ChEBI" id="CHEBI:456216"/>
        <dbReference type="EC" id="2.7.11.1"/>
    </reaction>
</comment>
<feature type="domain" description="Serine/threonine-protein kinase haspin C-terminal" evidence="9">
    <location>
        <begin position="16"/>
        <end position="105"/>
    </location>
</feature>
<keyword evidence="3" id="KW-0808">Transferase</keyword>
<dbReference type="GO" id="GO:0005634">
    <property type="term" value="C:nucleus"/>
    <property type="evidence" value="ECO:0007669"/>
    <property type="project" value="TreeGrafter"/>
</dbReference>
<dbReference type="InterPro" id="IPR024604">
    <property type="entry name" value="GSG2_C"/>
</dbReference>
<dbReference type="GO" id="GO:0072354">
    <property type="term" value="F:histone H3T3 kinase activity"/>
    <property type="evidence" value="ECO:0007669"/>
    <property type="project" value="TreeGrafter"/>
</dbReference>
<evidence type="ECO:0000256" key="1">
    <source>
        <dbReference type="ARBA" id="ARBA00012513"/>
    </source>
</evidence>
<evidence type="ECO:0000256" key="2">
    <source>
        <dbReference type="ARBA" id="ARBA00022527"/>
    </source>
</evidence>
<keyword evidence="4" id="KW-0547">Nucleotide-binding</keyword>
<dbReference type="AlphaFoldDB" id="A0AAW2GWI1"/>
<dbReference type="GO" id="GO:0035556">
    <property type="term" value="P:intracellular signal transduction"/>
    <property type="evidence" value="ECO:0007669"/>
    <property type="project" value="TreeGrafter"/>
</dbReference>
<dbReference type="GO" id="GO:0000278">
    <property type="term" value="P:mitotic cell cycle"/>
    <property type="evidence" value="ECO:0007669"/>
    <property type="project" value="TreeGrafter"/>
</dbReference>
<evidence type="ECO:0000256" key="3">
    <source>
        <dbReference type="ARBA" id="ARBA00022679"/>
    </source>
</evidence>
<keyword evidence="11" id="KW-1185">Reference proteome</keyword>
<evidence type="ECO:0000256" key="4">
    <source>
        <dbReference type="ARBA" id="ARBA00022741"/>
    </source>
</evidence>
<dbReference type="Gene3D" id="1.10.510.10">
    <property type="entry name" value="Transferase(Phosphotransferase) domain 1"/>
    <property type="match status" value="1"/>
</dbReference>
<evidence type="ECO:0000256" key="5">
    <source>
        <dbReference type="ARBA" id="ARBA00022777"/>
    </source>
</evidence>
<name>A0AAW2GWI1_9HYME</name>
<evidence type="ECO:0000313" key="10">
    <source>
        <dbReference type="EMBL" id="KAL0131662.1"/>
    </source>
</evidence>
<dbReference type="GO" id="GO:0005737">
    <property type="term" value="C:cytoplasm"/>
    <property type="evidence" value="ECO:0007669"/>
    <property type="project" value="TreeGrafter"/>
</dbReference>
<comment type="catalytic activity">
    <reaction evidence="7">
        <text>L-threonyl-[protein] + ATP = O-phospho-L-threonyl-[protein] + ADP + H(+)</text>
        <dbReference type="Rhea" id="RHEA:46608"/>
        <dbReference type="Rhea" id="RHEA-COMP:11060"/>
        <dbReference type="Rhea" id="RHEA-COMP:11605"/>
        <dbReference type="ChEBI" id="CHEBI:15378"/>
        <dbReference type="ChEBI" id="CHEBI:30013"/>
        <dbReference type="ChEBI" id="CHEBI:30616"/>
        <dbReference type="ChEBI" id="CHEBI:61977"/>
        <dbReference type="ChEBI" id="CHEBI:456216"/>
        <dbReference type="EC" id="2.7.11.1"/>
    </reaction>
</comment>
<organism evidence="10 11">
    <name type="scientific">Cardiocondyla obscurior</name>
    <dbReference type="NCBI Taxonomy" id="286306"/>
    <lineage>
        <taxon>Eukaryota</taxon>
        <taxon>Metazoa</taxon>
        <taxon>Ecdysozoa</taxon>
        <taxon>Arthropoda</taxon>
        <taxon>Hexapoda</taxon>
        <taxon>Insecta</taxon>
        <taxon>Pterygota</taxon>
        <taxon>Neoptera</taxon>
        <taxon>Endopterygota</taxon>
        <taxon>Hymenoptera</taxon>
        <taxon>Apocrita</taxon>
        <taxon>Aculeata</taxon>
        <taxon>Formicoidea</taxon>
        <taxon>Formicidae</taxon>
        <taxon>Myrmicinae</taxon>
        <taxon>Cardiocondyla</taxon>
    </lineage>
</organism>
<dbReference type="Pfam" id="PF12330">
    <property type="entry name" value="Haspin_kinase"/>
    <property type="match status" value="1"/>
</dbReference>
<proteinExistence type="predicted"/>
<dbReference type="PANTHER" id="PTHR24419:SF18">
    <property type="entry name" value="SERINE_THREONINE-PROTEIN KINASE HASPIN"/>
    <property type="match status" value="1"/>
</dbReference>
<keyword evidence="5" id="KW-0418">Kinase</keyword>
<comment type="caution">
    <text evidence="10">The sequence shown here is derived from an EMBL/GenBank/DDBJ whole genome shotgun (WGS) entry which is preliminary data.</text>
</comment>
<evidence type="ECO:0000313" key="11">
    <source>
        <dbReference type="Proteomes" id="UP001430953"/>
    </source>
</evidence>
<evidence type="ECO:0000259" key="9">
    <source>
        <dbReference type="SMART" id="SM01331"/>
    </source>
</evidence>
<keyword evidence="6" id="KW-0067">ATP-binding</keyword>
<dbReference type="EC" id="2.7.11.1" evidence="1"/>
<dbReference type="Proteomes" id="UP001430953">
    <property type="component" value="Unassembled WGS sequence"/>
</dbReference>